<accession>A0A8J5WHQ3</accession>
<keyword evidence="7" id="KW-1185">Reference proteome</keyword>
<dbReference type="InterPro" id="IPR025287">
    <property type="entry name" value="WAK_GUB"/>
</dbReference>
<reference evidence="6" key="1">
    <citation type="journal article" date="2021" name="bioRxiv">
        <title>Whole Genome Assembly and Annotation of Northern Wild Rice, Zizania palustris L., Supports a Whole Genome Duplication in the Zizania Genus.</title>
        <authorList>
            <person name="Haas M."/>
            <person name="Kono T."/>
            <person name="Macchietto M."/>
            <person name="Millas R."/>
            <person name="McGilp L."/>
            <person name="Shao M."/>
            <person name="Duquette J."/>
            <person name="Hirsch C.N."/>
            <person name="Kimball J."/>
        </authorList>
    </citation>
    <scope>NUCLEOTIDE SEQUENCE</scope>
    <source>
        <tissue evidence="6">Fresh leaf tissue</tissue>
    </source>
</reference>
<organism evidence="6 7">
    <name type="scientific">Zizania palustris</name>
    <name type="common">Northern wild rice</name>
    <dbReference type="NCBI Taxonomy" id="103762"/>
    <lineage>
        <taxon>Eukaryota</taxon>
        <taxon>Viridiplantae</taxon>
        <taxon>Streptophyta</taxon>
        <taxon>Embryophyta</taxon>
        <taxon>Tracheophyta</taxon>
        <taxon>Spermatophyta</taxon>
        <taxon>Magnoliopsida</taxon>
        <taxon>Liliopsida</taxon>
        <taxon>Poales</taxon>
        <taxon>Poaceae</taxon>
        <taxon>BOP clade</taxon>
        <taxon>Oryzoideae</taxon>
        <taxon>Oryzeae</taxon>
        <taxon>Zizaniinae</taxon>
        <taxon>Zizania</taxon>
    </lineage>
</organism>
<name>A0A8J5WHQ3_ZIZPA</name>
<gene>
    <name evidence="6" type="ORF">GUJ93_ZPchr0011g27263</name>
</gene>
<feature type="domain" description="Wall-associated receptor kinase galacturonan-binding" evidence="5">
    <location>
        <begin position="38"/>
        <end position="95"/>
    </location>
</feature>
<evidence type="ECO:0000256" key="3">
    <source>
        <dbReference type="SAM" id="SignalP"/>
    </source>
</evidence>
<proteinExistence type="predicted"/>
<evidence type="ECO:0000313" key="6">
    <source>
        <dbReference type="EMBL" id="KAG8090410.1"/>
    </source>
</evidence>
<dbReference type="OrthoDB" id="692609at2759"/>
<evidence type="ECO:0008006" key="8">
    <source>
        <dbReference type="Google" id="ProtNLM"/>
    </source>
</evidence>
<feature type="signal peptide" evidence="3">
    <location>
        <begin position="1"/>
        <end position="33"/>
    </location>
</feature>
<evidence type="ECO:0000256" key="1">
    <source>
        <dbReference type="ARBA" id="ARBA00004167"/>
    </source>
</evidence>
<dbReference type="EMBL" id="JAAALK010000081">
    <property type="protein sequence ID" value="KAG8090410.1"/>
    <property type="molecule type" value="Genomic_DNA"/>
</dbReference>
<evidence type="ECO:0000313" key="7">
    <source>
        <dbReference type="Proteomes" id="UP000729402"/>
    </source>
</evidence>
<dbReference type="PANTHER" id="PTHR33491">
    <property type="entry name" value="OSJNBA0016N04.9 PROTEIN"/>
    <property type="match status" value="1"/>
</dbReference>
<reference evidence="6" key="2">
    <citation type="submission" date="2021-02" db="EMBL/GenBank/DDBJ databases">
        <authorList>
            <person name="Kimball J.A."/>
            <person name="Haas M.W."/>
            <person name="Macchietto M."/>
            <person name="Kono T."/>
            <person name="Duquette J."/>
            <person name="Shao M."/>
        </authorList>
    </citation>
    <scope>NUCLEOTIDE SEQUENCE</scope>
    <source>
        <tissue evidence="6">Fresh leaf tissue</tissue>
    </source>
</reference>
<sequence length="329" mass="35878">MTSSWYQHEHGLIAVLTEVVVLASLLPVSVTSAQQPSCPSECGGVSIPYPFGIGEHCAWPGFTISCNHSSKPPRPYYDKVEIIDISVEKGEIRIYTPVLYNCSSKLEPPQPNRGHQIRATSLDAASNPARTFMQLNATGSPFLVSQEANEFTGIGCGTMALLSGRSDGSFYTGCITTCMSLNKAAKDGEPCTGLGCCQVPSIPGNLSIIQMSWGQQDSMLNNTAWEEESPCRYAFVAEKHWYNFSRRDFNDNGSKKSFILRDGNWSVPTVFDWAIRNNGSCPSAKSTQKAPACVSNHSECINAPNGEGYLCNCSEGYTGNPYHYYKATL</sequence>
<dbReference type="Pfam" id="PF00008">
    <property type="entry name" value="EGF"/>
    <property type="match status" value="1"/>
</dbReference>
<feature type="chain" id="PRO_5035287637" description="Wall-associated receptor kinase galacturonan-binding domain-containing protein" evidence="3">
    <location>
        <begin position="34"/>
        <end position="329"/>
    </location>
</feature>
<comment type="subcellular location">
    <subcellularLocation>
        <location evidence="1">Membrane</location>
        <topology evidence="1">Single-pass membrane protein</topology>
    </subcellularLocation>
</comment>
<evidence type="ECO:0000256" key="2">
    <source>
        <dbReference type="ARBA" id="ARBA00022729"/>
    </source>
</evidence>
<dbReference type="Pfam" id="PF13947">
    <property type="entry name" value="GUB_WAK_bind"/>
    <property type="match status" value="1"/>
</dbReference>
<dbReference type="InterPro" id="IPR000742">
    <property type="entry name" value="EGF"/>
</dbReference>
<keyword evidence="2 3" id="KW-0732">Signal</keyword>
<comment type="caution">
    <text evidence="6">The sequence shown here is derived from an EMBL/GenBank/DDBJ whole genome shotgun (WGS) entry which is preliminary data.</text>
</comment>
<evidence type="ECO:0000259" key="4">
    <source>
        <dbReference type="Pfam" id="PF00008"/>
    </source>
</evidence>
<dbReference type="Proteomes" id="UP000729402">
    <property type="component" value="Unassembled WGS sequence"/>
</dbReference>
<dbReference type="GO" id="GO:0030247">
    <property type="term" value="F:polysaccharide binding"/>
    <property type="evidence" value="ECO:0007669"/>
    <property type="project" value="InterPro"/>
</dbReference>
<protein>
    <recommendedName>
        <fullName evidence="8">Wall-associated receptor kinase galacturonan-binding domain-containing protein</fullName>
    </recommendedName>
</protein>
<evidence type="ECO:0000259" key="5">
    <source>
        <dbReference type="Pfam" id="PF13947"/>
    </source>
</evidence>
<dbReference type="AlphaFoldDB" id="A0A8J5WHQ3"/>
<feature type="domain" description="EGF-like" evidence="4">
    <location>
        <begin position="295"/>
        <end position="320"/>
    </location>
</feature>
<dbReference type="GO" id="GO:0016020">
    <property type="term" value="C:membrane"/>
    <property type="evidence" value="ECO:0007669"/>
    <property type="project" value="UniProtKB-SubCell"/>
</dbReference>